<evidence type="ECO:0000313" key="3">
    <source>
        <dbReference type="Proteomes" id="UP000306602"/>
    </source>
</evidence>
<dbReference type="Pfam" id="PF08818">
    <property type="entry name" value="DUF1801"/>
    <property type="match status" value="1"/>
</dbReference>
<dbReference type="EMBL" id="SRKY01000004">
    <property type="protein sequence ID" value="THH35457.1"/>
    <property type="molecule type" value="Genomic_DNA"/>
</dbReference>
<dbReference type="AlphaFoldDB" id="A0A4S4NAI9"/>
<dbReference type="OrthoDB" id="328972at2"/>
<proteinExistence type="predicted"/>
<comment type="caution">
    <text evidence="2">The sequence shown here is derived from an EMBL/GenBank/DDBJ whole genome shotgun (WGS) entry which is preliminary data.</text>
</comment>
<organism evidence="2 3">
    <name type="scientific">Aliishimia ponticola</name>
    <dbReference type="NCBI Taxonomy" id="2499833"/>
    <lineage>
        <taxon>Bacteria</taxon>
        <taxon>Pseudomonadati</taxon>
        <taxon>Pseudomonadota</taxon>
        <taxon>Alphaproteobacteria</taxon>
        <taxon>Rhodobacterales</taxon>
        <taxon>Paracoccaceae</taxon>
        <taxon>Aliishimia</taxon>
    </lineage>
</organism>
<evidence type="ECO:0000259" key="1">
    <source>
        <dbReference type="Pfam" id="PF08818"/>
    </source>
</evidence>
<dbReference type="SUPFAM" id="SSF159888">
    <property type="entry name" value="YdhG-like"/>
    <property type="match status" value="1"/>
</dbReference>
<name>A0A4S4NAI9_9RHOB</name>
<sequence length="119" mass="12751">MDAAPARAQAGLWALRGLILDTARTLPEIGPVTECLKWGQPSFTTPVTKSGSTLRIGCPKAGGFALFAHCQTTIISDFVSAFPGLDRVDGNRAILFDDPAQIEPARHGQLVAHALRYHL</sequence>
<reference evidence="2 3" key="1">
    <citation type="submission" date="2019-04" db="EMBL/GenBank/DDBJ databases">
        <title>Shimia ponticola sp. nov., isolated from seawater.</title>
        <authorList>
            <person name="Kim Y.-O."/>
            <person name="Yoon J.-H."/>
        </authorList>
    </citation>
    <scope>NUCLEOTIDE SEQUENCE [LARGE SCALE GENOMIC DNA]</scope>
    <source>
        <strain evidence="2 3">MYP11</strain>
    </source>
</reference>
<evidence type="ECO:0000313" key="2">
    <source>
        <dbReference type="EMBL" id="THH35457.1"/>
    </source>
</evidence>
<gene>
    <name evidence="2" type="ORF">E4Z66_16085</name>
</gene>
<keyword evidence="3" id="KW-1185">Reference proteome</keyword>
<feature type="domain" description="YdhG-like" evidence="1">
    <location>
        <begin position="9"/>
        <end position="115"/>
    </location>
</feature>
<dbReference type="Proteomes" id="UP000306602">
    <property type="component" value="Unassembled WGS sequence"/>
</dbReference>
<dbReference type="InterPro" id="IPR014922">
    <property type="entry name" value="YdhG-like"/>
</dbReference>
<accession>A0A4S4NAI9</accession>
<protein>
    <submittedName>
        <fullName evidence="2">DUF1801 domain-containing protein</fullName>
    </submittedName>
</protein>